<comment type="caution">
    <text evidence="12">The sequence shown here is derived from an EMBL/GenBank/DDBJ whole genome shotgun (WGS) entry which is preliminary data.</text>
</comment>
<dbReference type="RefSeq" id="WP_232019157.1">
    <property type="nucleotide sequence ID" value="NZ_AP018721.1"/>
</dbReference>
<feature type="transmembrane region" description="Helical" evidence="9">
    <location>
        <begin position="30"/>
        <end position="50"/>
    </location>
</feature>
<dbReference type="InterPro" id="IPR002524">
    <property type="entry name" value="Cation_efflux"/>
</dbReference>
<evidence type="ECO:0000256" key="9">
    <source>
        <dbReference type="SAM" id="Phobius"/>
    </source>
</evidence>
<evidence type="ECO:0000313" key="12">
    <source>
        <dbReference type="EMBL" id="TCS73426.1"/>
    </source>
</evidence>
<feature type="transmembrane region" description="Helical" evidence="9">
    <location>
        <begin position="163"/>
        <end position="188"/>
    </location>
</feature>
<keyword evidence="13" id="KW-1185">Reference proteome</keyword>
<dbReference type="PANTHER" id="PTHR11562:SF17">
    <property type="entry name" value="RE54080P-RELATED"/>
    <property type="match status" value="1"/>
</dbReference>
<dbReference type="GO" id="GO:0005385">
    <property type="term" value="F:zinc ion transmembrane transporter activity"/>
    <property type="evidence" value="ECO:0007669"/>
    <property type="project" value="TreeGrafter"/>
</dbReference>
<keyword evidence="7" id="KW-0406">Ion transport</keyword>
<feature type="domain" description="Cation efflux protein transmembrane" evidence="10">
    <location>
        <begin position="33"/>
        <end position="220"/>
    </location>
</feature>
<dbReference type="InterPro" id="IPR027469">
    <property type="entry name" value="Cation_efflux_TMD_sf"/>
</dbReference>
<name>A0A4V2UQZ8_9PROT</name>
<dbReference type="PANTHER" id="PTHR11562">
    <property type="entry name" value="CATION EFFLUX PROTEIN/ ZINC TRANSPORTER"/>
    <property type="match status" value="1"/>
</dbReference>
<dbReference type="GO" id="GO:0005886">
    <property type="term" value="C:plasma membrane"/>
    <property type="evidence" value="ECO:0007669"/>
    <property type="project" value="TreeGrafter"/>
</dbReference>
<keyword evidence="5" id="KW-0864">Zinc transport</keyword>
<evidence type="ECO:0000256" key="5">
    <source>
        <dbReference type="ARBA" id="ARBA00022906"/>
    </source>
</evidence>
<proteinExistence type="inferred from homology"/>
<evidence type="ECO:0000256" key="8">
    <source>
        <dbReference type="ARBA" id="ARBA00023136"/>
    </source>
</evidence>
<keyword evidence="3" id="KW-0813">Transport</keyword>
<dbReference type="InterPro" id="IPR027470">
    <property type="entry name" value="Cation_efflux_CTD"/>
</dbReference>
<gene>
    <name evidence="12" type="ORF">EDC61_102197</name>
</gene>
<comment type="subcellular location">
    <subcellularLocation>
        <location evidence="1">Membrane</location>
        <topology evidence="1">Multi-pass membrane protein</topology>
    </subcellularLocation>
</comment>
<evidence type="ECO:0000256" key="7">
    <source>
        <dbReference type="ARBA" id="ARBA00023065"/>
    </source>
</evidence>
<evidence type="ECO:0000256" key="3">
    <source>
        <dbReference type="ARBA" id="ARBA00022448"/>
    </source>
</evidence>
<dbReference type="InterPro" id="IPR036837">
    <property type="entry name" value="Cation_efflux_CTD_sf"/>
</dbReference>
<dbReference type="InterPro" id="IPR058533">
    <property type="entry name" value="Cation_efflux_TM"/>
</dbReference>
<keyword evidence="8 9" id="KW-0472">Membrane</keyword>
<evidence type="ECO:0000256" key="2">
    <source>
        <dbReference type="ARBA" id="ARBA00008873"/>
    </source>
</evidence>
<keyword evidence="4 9" id="KW-0812">Transmembrane</keyword>
<protein>
    <submittedName>
        <fullName evidence="12">Cobalt-zinc-cadmium efflux system protein</fullName>
    </submittedName>
</protein>
<feature type="domain" description="Cation efflux protein cytoplasmic" evidence="11">
    <location>
        <begin position="225"/>
        <end position="297"/>
    </location>
</feature>
<organism evidence="12 13">
    <name type="scientific">Sulfuritortus calidifontis</name>
    <dbReference type="NCBI Taxonomy" id="1914471"/>
    <lineage>
        <taxon>Bacteria</taxon>
        <taxon>Pseudomonadati</taxon>
        <taxon>Pseudomonadota</taxon>
        <taxon>Betaproteobacteria</taxon>
        <taxon>Nitrosomonadales</taxon>
        <taxon>Thiobacillaceae</taxon>
        <taxon>Sulfuritortus</taxon>
    </lineage>
</organism>
<dbReference type="Proteomes" id="UP000295135">
    <property type="component" value="Unassembled WGS sequence"/>
</dbReference>
<evidence type="ECO:0000256" key="1">
    <source>
        <dbReference type="ARBA" id="ARBA00004141"/>
    </source>
</evidence>
<reference evidence="12 13" key="1">
    <citation type="submission" date="2019-03" db="EMBL/GenBank/DDBJ databases">
        <title>Genomic Encyclopedia of Type Strains, Phase IV (KMG-IV): sequencing the most valuable type-strain genomes for metagenomic binning, comparative biology and taxonomic classification.</title>
        <authorList>
            <person name="Goeker M."/>
        </authorList>
    </citation>
    <scope>NUCLEOTIDE SEQUENCE [LARGE SCALE GENOMIC DNA]</scope>
    <source>
        <strain evidence="12 13">DSM 103923</strain>
    </source>
</reference>
<dbReference type="EMBL" id="SLZY01000002">
    <property type="protein sequence ID" value="TCS73426.1"/>
    <property type="molecule type" value="Genomic_DNA"/>
</dbReference>
<dbReference type="SUPFAM" id="SSF160240">
    <property type="entry name" value="Cation efflux protein cytoplasmic domain-like"/>
    <property type="match status" value="1"/>
</dbReference>
<accession>A0A4V2UQZ8</accession>
<dbReference type="Gene3D" id="1.20.1510.10">
    <property type="entry name" value="Cation efflux protein transmembrane domain"/>
    <property type="match status" value="1"/>
</dbReference>
<feature type="transmembrane region" description="Helical" evidence="9">
    <location>
        <begin position="128"/>
        <end position="151"/>
    </location>
</feature>
<evidence type="ECO:0000259" key="11">
    <source>
        <dbReference type="Pfam" id="PF16916"/>
    </source>
</evidence>
<feature type="transmembrane region" description="Helical" evidence="9">
    <location>
        <begin position="62"/>
        <end position="80"/>
    </location>
</feature>
<sequence>MAKTDNSLSLDRGTDHAHHHLGHAGGHSHLTGALFFTLGFAFVEAVAGYFSGSLALLSDAGHMLTDSTALGLAALAAWLAKRPPSPRHTYGLVRLEILAALFNALLMFGLVAFIAVEAIDRFAQPRQVQGGVVTVVAVIGLLVNIGVAWQLSHGEKTLNTRAALLHVMGDMLGSVAALAAGLVIYFTGWMPIDPLLSLLVSGLILVSAWRLLGEALNVLLEAVPGHIDIERVAQDLAAIEGVAAVHDLHIWTLSSGKVALSAHMDVRDFADWPRIMAESRQRLITHHDIGHVTLQPELADSTAARPAHILHPVQH</sequence>
<dbReference type="NCBIfam" id="TIGR01297">
    <property type="entry name" value="CDF"/>
    <property type="match status" value="1"/>
</dbReference>
<dbReference type="InterPro" id="IPR050681">
    <property type="entry name" value="CDF/SLC30A"/>
</dbReference>
<dbReference type="Pfam" id="PF16916">
    <property type="entry name" value="ZT_dimer"/>
    <property type="match status" value="1"/>
</dbReference>
<evidence type="ECO:0000256" key="6">
    <source>
        <dbReference type="ARBA" id="ARBA00022989"/>
    </source>
</evidence>
<keyword evidence="6 9" id="KW-1133">Transmembrane helix</keyword>
<comment type="similarity">
    <text evidence="2">Belongs to the cation diffusion facilitator (CDF) transporter (TC 2.A.4) family. SLC30A subfamily.</text>
</comment>
<evidence type="ECO:0000313" key="13">
    <source>
        <dbReference type="Proteomes" id="UP000295135"/>
    </source>
</evidence>
<dbReference type="AlphaFoldDB" id="A0A4V2UQZ8"/>
<evidence type="ECO:0000256" key="4">
    <source>
        <dbReference type="ARBA" id="ARBA00022692"/>
    </source>
</evidence>
<feature type="transmembrane region" description="Helical" evidence="9">
    <location>
        <begin position="194"/>
        <end position="212"/>
    </location>
</feature>
<evidence type="ECO:0000259" key="10">
    <source>
        <dbReference type="Pfam" id="PF01545"/>
    </source>
</evidence>
<keyword evidence="5" id="KW-0862">Zinc</keyword>
<feature type="transmembrane region" description="Helical" evidence="9">
    <location>
        <begin position="92"/>
        <end position="116"/>
    </location>
</feature>
<dbReference type="SUPFAM" id="SSF161111">
    <property type="entry name" value="Cation efflux protein transmembrane domain-like"/>
    <property type="match status" value="1"/>
</dbReference>
<dbReference type="Pfam" id="PF01545">
    <property type="entry name" value="Cation_efflux"/>
    <property type="match status" value="1"/>
</dbReference>